<dbReference type="InterPro" id="IPR001303">
    <property type="entry name" value="Aldolase_II/adducin_N"/>
</dbReference>
<comment type="caution">
    <text evidence="4">The sequence shown here is derived from an EMBL/GenBank/DDBJ whole genome shotgun (WGS) entry which is preliminary data.</text>
</comment>
<evidence type="ECO:0000259" key="3">
    <source>
        <dbReference type="SMART" id="SM01007"/>
    </source>
</evidence>
<proteinExistence type="predicted"/>
<dbReference type="GO" id="GO:0046872">
    <property type="term" value="F:metal ion binding"/>
    <property type="evidence" value="ECO:0007669"/>
    <property type="project" value="UniProtKB-KW"/>
</dbReference>
<keyword evidence="2" id="KW-0456">Lyase</keyword>
<evidence type="ECO:0000313" key="5">
    <source>
        <dbReference type="Proteomes" id="UP000886757"/>
    </source>
</evidence>
<dbReference type="GO" id="GO:0005829">
    <property type="term" value="C:cytosol"/>
    <property type="evidence" value="ECO:0007669"/>
    <property type="project" value="TreeGrafter"/>
</dbReference>
<evidence type="ECO:0000256" key="1">
    <source>
        <dbReference type="ARBA" id="ARBA00022723"/>
    </source>
</evidence>
<dbReference type="InterPro" id="IPR036409">
    <property type="entry name" value="Aldolase_II/adducin_N_sf"/>
</dbReference>
<keyword evidence="1" id="KW-0479">Metal-binding</keyword>
<dbReference type="EMBL" id="DVGK01000124">
    <property type="protein sequence ID" value="HIR14447.1"/>
    <property type="molecule type" value="Genomic_DNA"/>
</dbReference>
<dbReference type="GO" id="GO:0019323">
    <property type="term" value="P:pentose catabolic process"/>
    <property type="evidence" value="ECO:0007669"/>
    <property type="project" value="TreeGrafter"/>
</dbReference>
<dbReference type="SUPFAM" id="SSF53639">
    <property type="entry name" value="AraD/HMP-PK domain-like"/>
    <property type="match status" value="2"/>
</dbReference>
<feature type="domain" description="Class II aldolase/adducin N-terminal" evidence="3">
    <location>
        <begin position="233"/>
        <end position="405"/>
    </location>
</feature>
<accession>A0A9D1ADW1</accession>
<reference evidence="4" key="1">
    <citation type="submission" date="2020-10" db="EMBL/GenBank/DDBJ databases">
        <authorList>
            <person name="Gilroy R."/>
        </authorList>
    </citation>
    <scope>NUCLEOTIDE SEQUENCE</scope>
    <source>
        <strain evidence="4">ChiSjej4B22-8148</strain>
    </source>
</reference>
<reference evidence="4" key="2">
    <citation type="journal article" date="2021" name="PeerJ">
        <title>Extensive microbial diversity within the chicken gut microbiome revealed by metagenomics and culture.</title>
        <authorList>
            <person name="Gilroy R."/>
            <person name="Ravi A."/>
            <person name="Getino M."/>
            <person name="Pursley I."/>
            <person name="Horton D.L."/>
            <person name="Alikhan N.F."/>
            <person name="Baker D."/>
            <person name="Gharbi K."/>
            <person name="Hall N."/>
            <person name="Watson M."/>
            <person name="Adriaenssens E.M."/>
            <person name="Foster-Nyarko E."/>
            <person name="Jarju S."/>
            <person name="Secka A."/>
            <person name="Antonio M."/>
            <person name="Oren A."/>
            <person name="Chaudhuri R.R."/>
            <person name="La Ragione R."/>
            <person name="Hildebrand F."/>
            <person name="Pallen M.J."/>
        </authorList>
    </citation>
    <scope>NUCLEOTIDE SEQUENCE</scope>
    <source>
        <strain evidence="4">ChiSjej4B22-8148</strain>
    </source>
</reference>
<feature type="domain" description="Class II aldolase/adducin N-terminal" evidence="3">
    <location>
        <begin position="10"/>
        <end position="186"/>
    </location>
</feature>
<dbReference type="Proteomes" id="UP000886757">
    <property type="component" value="Unassembled WGS sequence"/>
</dbReference>
<organism evidence="4 5">
    <name type="scientific">Candidatus Choladousia intestinavium</name>
    <dbReference type="NCBI Taxonomy" id="2840727"/>
    <lineage>
        <taxon>Bacteria</taxon>
        <taxon>Bacillati</taxon>
        <taxon>Bacillota</taxon>
        <taxon>Clostridia</taxon>
        <taxon>Lachnospirales</taxon>
        <taxon>Lachnospiraceae</taxon>
        <taxon>Lachnospiraceae incertae sedis</taxon>
        <taxon>Candidatus Choladousia</taxon>
    </lineage>
</organism>
<name>A0A9D1ADW1_9FIRM</name>
<gene>
    <name evidence="4" type="ORF">IAB31_11060</name>
</gene>
<evidence type="ECO:0000313" key="4">
    <source>
        <dbReference type="EMBL" id="HIR14447.1"/>
    </source>
</evidence>
<dbReference type="SMART" id="SM01007">
    <property type="entry name" value="Aldolase_II"/>
    <property type="match status" value="2"/>
</dbReference>
<protein>
    <submittedName>
        <fullName evidence="4">Class II aldolase/adducin family protein</fullName>
    </submittedName>
</protein>
<dbReference type="Pfam" id="PF00596">
    <property type="entry name" value="Aldolase_II"/>
    <property type="match status" value="2"/>
</dbReference>
<dbReference type="Gene3D" id="3.40.225.10">
    <property type="entry name" value="Class II aldolase/adducin N-terminal domain"/>
    <property type="match status" value="2"/>
</dbReference>
<sequence>MKVKVPGPAVQLCECMKRIYNQDMTSLTGGNLSVLDEEGVIWVTPSGIDKGGLCPEDIVRILPDGRTEGKYKPTSEYQIHKAIYEACPETKAVLHAHSPGMVTMSALRKPLNPLLLADAWRVCPSMGLAPYRTPGTSELAEAVKKEFQAGYSFVILENHAAFLGSVNLAAGFLAFEQMEFLARMQFNAQLLGKLLPADVKAVQRYVLESRKKVFSPSEIRNEGSEMREEKLREQLKSFSERSYKKKLFTAGSGALSVRLGEDKFLITPEGKDRGNFEKDDFVCVDQGKCEAGKLPDRDWKLHREVYKKHPEVNCIMFAAPCGIGAYALNDACFPVELAPEVYGVLRSFQKITLESFFDSEKTVEKISGKTPFLVVQNLGVFVAGPDLPLTFDKMEVAESAAQSLILAAMAEEKICTLTREQLMLTDKN</sequence>
<dbReference type="GO" id="GO:0016832">
    <property type="term" value="F:aldehyde-lyase activity"/>
    <property type="evidence" value="ECO:0007669"/>
    <property type="project" value="TreeGrafter"/>
</dbReference>
<dbReference type="AlphaFoldDB" id="A0A9D1ADW1"/>
<evidence type="ECO:0000256" key="2">
    <source>
        <dbReference type="ARBA" id="ARBA00023239"/>
    </source>
</evidence>
<dbReference type="PANTHER" id="PTHR22789">
    <property type="entry name" value="FUCULOSE PHOSPHATE ALDOLASE"/>
    <property type="match status" value="1"/>
</dbReference>
<dbReference type="InterPro" id="IPR050197">
    <property type="entry name" value="Aldolase_class_II_sugar_metab"/>
</dbReference>
<dbReference type="PANTHER" id="PTHR22789:SF0">
    <property type="entry name" value="3-OXO-TETRONATE 4-PHOSPHATE DECARBOXYLASE-RELATED"/>
    <property type="match status" value="1"/>
</dbReference>